<dbReference type="AlphaFoldDB" id="A0A2A5C7P6"/>
<evidence type="ECO:0000313" key="2">
    <source>
        <dbReference type="Proteomes" id="UP000228987"/>
    </source>
</evidence>
<evidence type="ECO:0000313" key="1">
    <source>
        <dbReference type="EMBL" id="PCJ39498.1"/>
    </source>
</evidence>
<gene>
    <name evidence="1" type="ORF">COA71_13650</name>
</gene>
<dbReference type="Proteomes" id="UP000228987">
    <property type="component" value="Unassembled WGS sequence"/>
</dbReference>
<reference evidence="2" key="1">
    <citation type="submission" date="2017-08" db="EMBL/GenBank/DDBJ databases">
        <title>A dynamic microbial community with high functional redundancy inhabits the cold, oxic subseafloor aquifer.</title>
        <authorList>
            <person name="Tully B.J."/>
            <person name="Wheat C.G."/>
            <person name="Glazer B.T."/>
            <person name="Huber J.A."/>
        </authorList>
    </citation>
    <scope>NUCLEOTIDE SEQUENCE [LARGE SCALE GENOMIC DNA]</scope>
</reference>
<comment type="caution">
    <text evidence="1">The sequence shown here is derived from an EMBL/GenBank/DDBJ whole genome shotgun (WGS) entry which is preliminary data.</text>
</comment>
<name>A0A2A5C7P6_9GAMM</name>
<protein>
    <submittedName>
        <fullName evidence="1">Uncharacterized protein</fullName>
    </submittedName>
</protein>
<accession>A0A2A5C7P6</accession>
<proteinExistence type="predicted"/>
<organism evidence="1 2">
    <name type="scientific">SAR86 cluster bacterium</name>
    <dbReference type="NCBI Taxonomy" id="2030880"/>
    <lineage>
        <taxon>Bacteria</taxon>
        <taxon>Pseudomonadati</taxon>
        <taxon>Pseudomonadota</taxon>
        <taxon>Gammaproteobacteria</taxon>
        <taxon>SAR86 cluster</taxon>
    </lineage>
</organism>
<sequence length="211" mass="23596">MIDISQNIPFLWRLSSDNGDGFCMVTMVVPFNQGEERLEHVIETDIFSFASDLECAQSEEILEWNEEDINLFLKLISKQQTVGQLPPGETVRVDLNAPETIEIVQIVAAAGFGVVQPCEQILVQSSGTEQVFPNLELGTEVSLKTLKGYKRGIIVDAEEEDVVCVMLDEVAIRVDGEFIEICPHDLIMVKRYQILHPMYSSEAPSGQDVLH</sequence>
<dbReference type="EMBL" id="NVWI01000014">
    <property type="protein sequence ID" value="PCJ39498.1"/>
    <property type="molecule type" value="Genomic_DNA"/>
</dbReference>